<dbReference type="Proteomes" id="UP001210528">
    <property type="component" value="Unassembled WGS sequence"/>
</dbReference>
<gene>
    <name evidence="1" type="ORF">PM085_06670</name>
</gene>
<name>A0ABT4Z2Z2_HALEZ</name>
<protein>
    <submittedName>
        <fullName evidence="1">Uncharacterized protein</fullName>
    </submittedName>
</protein>
<reference evidence="1 2" key="1">
    <citation type="submission" date="2023-01" db="EMBL/GenBank/DDBJ databases">
        <title>Halorubrum ezzemoulense from Santa Pola, Spain.</title>
        <authorList>
            <person name="Feng Y."/>
            <person name="Louyakis A.S."/>
            <person name="Gogarten J.P."/>
        </authorList>
    </citation>
    <scope>NUCLEOTIDE SEQUENCE [LARGE SCALE GENOMIC DNA]</scope>
    <source>
        <strain evidence="1 2">AMM015</strain>
    </source>
</reference>
<organism evidence="1 2">
    <name type="scientific">Halorubrum ezzemoulense</name>
    <name type="common">Halorubrum chaoviator</name>
    <dbReference type="NCBI Taxonomy" id="337243"/>
    <lineage>
        <taxon>Archaea</taxon>
        <taxon>Methanobacteriati</taxon>
        <taxon>Methanobacteriota</taxon>
        <taxon>Stenosarchaea group</taxon>
        <taxon>Halobacteria</taxon>
        <taxon>Halobacteriales</taxon>
        <taxon>Haloferacaceae</taxon>
        <taxon>Halorubrum</taxon>
    </lineage>
</organism>
<keyword evidence="2" id="KW-1185">Reference proteome</keyword>
<sequence length="83" mass="9686">MSSTVSEYPVHERLDVQKASTVYKNADWWKAVILSESFGSAEVAIYLWQNDDGDWKRRQKLKVTSADEWESVRKTTESFVQEL</sequence>
<accession>A0ABT4Z2Z2</accession>
<evidence type="ECO:0000313" key="2">
    <source>
        <dbReference type="Proteomes" id="UP001210528"/>
    </source>
</evidence>
<dbReference type="EMBL" id="JAQLUK010000004">
    <property type="protein sequence ID" value="MDB2291971.1"/>
    <property type="molecule type" value="Genomic_DNA"/>
</dbReference>
<dbReference type="RefSeq" id="WP_144049917.1">
    <property type="nucleotide sequence ID" value="NZ_JAQLTZ010000002.1"/>
</dbReference>
<proteinExistence type="predicted"/>
<comment type="caution">
    <text evidence="1">The sequence shown here is derived from an EMBL/GenBank/DDBJ whole genome shotgun (WGS) entry which is preliminary data.</text>
</comment>
<evidence type="ECO:0000313" key="1">
    <source>
        <dbReference type="EMBL" id="MDB2291971.1"/>
    </source>
</evidence>